<comment type="caution">
    <text evidence="9">The sequence shown here is derived from an EMBL/GenBank/DDBJ whole genome shotgun (WGS) entry which is preliminary data.</text>
</comment>
<accession>A0A5C5UCV5</accession>
<feature type="binding site" evidence="7">
    <location>
        <position position="145"/>
    </location>
    <ligand>
        <name>Mg(2+)</name>
        <dbReference type="ChEBI" id="CHEBI:18420"/>
    </ligand>
</feature>
<name>A0A5C5UCV5_9GAMM</name>
<feature type="transmembrane region" description="Helical" evidence="8">
    <location>
        <begin position="272"/>
        <end position="296"/>
    </location>
</feature>
<feature type="transmembrane region" description="Helical" evidence="8">
    <location>
        <begin position="302"/>
        <end position="322"/>
    </location>
</feature>
<evidence type="ECO:0000256" key="1">
    <source>
        <dbReference type="ARBA" id="ARBA00004651"/>
    </source>
</evidence>
<keyword evidence="7" id="KW-0460">Magnesium</keyword>
<dbReference type="InterPro" id="IPR000715">
    <property type="entry name" value="Glycosyl_transferase_4"/>
</dbReference>
<dbReference type="GO" id="GO:0009103">
    <property type="term" value="P:lipopolysaccharide biosynthetic process"/>
    <property type="evidence" value="ECO:0007669"/>
    <property type="project" value="TreeGrafter"/>
</dbReference>
<evidence type="ECO:0008006" key="11">
    <source>
        <dbReference type="Google" id="ProtNLM"/>
    </source>
</evidence>
<evidence type="ECO:0000313" key="10">
    <source>
        <dbReference type="Proteomes" id="UP000319980"/>
    </source>
</evidence>
<keyword evidence="7" id="KW-0479">Metal-binding</keyword>
<dbReference type="GO" id="GO:0046872">
    <property type="term" value="F:metal ion binding"/>
    <property type="evidence" value="ECO:0007669"/>
    <property type="project" value="UniProtKB-KW"/>
</dbReference>
<feature type="transmembrane region" description="Helical" evidence="8">
    <location>
        <begin position="77"/>
        <end position="94"/>
    </location>
</feature>
<keyword evidence="6 8" id="KW-0472">Membrane</keyword>
<dbReference type="Pfam" id="PF00953">
    <property type="entry name" value="Glycos_transf_4"/>
    <property type="match status" value="1"/>
</dbReference>
<feature type="transmembrane region" description="Helical" evidence="8">
    <location>
        <begin position="152"/>
        <end position="168"/>
    </location>
</feature>
<evidence type="ECO:0000256" key="8">
    <source>
        <dbReference type="SAM" id="Phobius"/>
    </source>
</evidence>
<evidence type="ECO:0000313" key="9">
    <source>
        <dbReference type="EMBL" id="TWT23482.1"/>
    </source>
</evidence>
<reference evidence="9 10" key="1">
    <citation type="journal article" date="2008" name="Int. J. Syst. Evol. Microbiol.">
        <title>Luteimonas marina sp. nov., isolated from seawater.</title>
        <authorList>
            <person name="Baik K.S."/>
            <person name="Park S.C."/>
            <person name="Kim M.S."/>
            <person name="Kim E.M."/>
            <person name="Park C."/>
            <person name="Chun J."/>
            <person name="Seong C.N."/>
        </authorList>
    </citation>
    <scope>NUCLEOTIDE SEQUENCE [LARGE SCALE GENOMIC DNA]</scope>
    <source>
        <strain evidence="9 10">FR1330</strain>
    </source>
</reference>
<keyword evidence="5 8" id="KW-1133">Transmembrane helix</keyword>
<keyword evidence="2" id="KW-1003">Cell membrane</keyword>
<gene>
    <name evidence="9" type="ORF">FQY83_02245</name>
</gene>
<dbReference type="OrthoDB" id="9783652at2"/>
<dbReference type="Proteomes" id="UP000319980">
    <property type="component" value="Unassembled WGS sequence"/>
</dbReference>
<feature type="transmembrane region" description="Helical" evidence="8">
    <location>
        <begin position="231"/>
        <end position="251"/>
    </location>
</feature>
<feature type="transmembrane region" description="Helical" evidence="8">
    <location>
        <begin position="106"/>
        <end position="124"/>
    </location>
</feature>
<dbReference type="EMBL" id="VOHK01000001">
    <property type="protein sequence ID" value="TWT23482.1"/>
    <property type="molecule type" value="Genomic_DNA"/>
</dbReference>
<evidence type="ECO:0000256" key="7">
    <source>
        <dbReference type="PIRSR" id="PIRSR600715-1"/>
    </source>
</evidence>
<evidence type="ECO:0000256" key="5">
    <source>
        <dbReference type="ARBA" id="ARBA00022989"/>
    </source>
</evidence>
<dbReference type="GO" id="GO:0071555">
    <property type="term" value="P:cell wall organization"/>
    <property type="evidence" value="ECO:0007669"/>
    <property type="project" value="TreeGrafter"/>
</dbReference>
<dbReference type="PANTHER" id="PTHR22926:SF3">
    <property type="entry name" value="UNDECAPRENYL-PHOSPHATE ALPHA-N-ACETYLGLUCOSAMINYL 1-PHOSPHATE TRANSFERASE"/>
    <property type="match status" value="1"/>
</dbReference>
<dbReference type="RefSeq" id="WP_146384622.1">
    <property type="nucleotide sequence ID" value="NZ_VOHK01000001.1"/>
</dbReference>
<protein>
    <recommendedName>
        <fullName evidence="11">Lipopolysaccharide biosynthesis protein</fullName>
    </recommendedName>
</protein>
<dbReference type="GO" id="GO:0016780">
    <property type="term" value="F:phosphotransferase activity, for other substituted phosphate groups"/>
    <property type="evidence" value="ECO:0007669"/>
    <property type="project" value="InterPro"/>
</dbReference>
<organism evidence="9 10">
    <name type="scientific">Luteimonas marina</name>
    <dbReference type="NCBI Taxonomy" id="488485"/>
    <lineage>
        <taxon>Bacteria</taxon>
        <taxon>Pseudomonadati</taxon>
        <taxon>Pseudomonadota</taxon>
        <taxon>Gammaproteobacteria</taxon>
        <taxon>Lysobacterales</taxon>
        <taxon>Lysobacteraceae</taxon>
        <taxon>Luteimonas</taxon>
    </lineage>
</organism>
<evidence type="ECO:0000256" key="6">
    <source>
        <dbReference type="ARBA" id="ARBA00023136"/>
    </source>
</evidence>
<evidence type="ECO:0000256" key="4">
    <source>
        <dbReference type="ARBA" id="ARBA00022692"/>
    </source>
</evidence>
<comment type="cofactor">
    <cofactor evidence="7">
        <name>Mg(2+)</name>
        <dbReference type="ChEBI" id="CHEBI:18420"/>
    </cofactor>
</comment>
<evidence type="ECO:0000256" key="3">
    <source>
        <dbReference type="ARBA" id="ARBA00022679"/>
    </source>
</evidence>
<feature type="binding site" evidence="7">
    <location>
        <position position="202"/>
    </location>
    <ligand>
        <name>Mg(2+)</name>
        <dbReference type="ChEBI" id="CHEBI:18420"/>
    </ligand>
</feature>
<dbReference type="AlphaFoldDB" id="A0A5C5UCV5"/>
<feature type="transmembrane region" description="Helical" evidence="8">
    <location>
        <begin position="198"/>
        <end position="219"/>
    </location>
</feature>
<feature type="transmembrane region" description="Helical" evidence="8">
    <location>
        <begin position="6"/>
        <end position="25"/>
    </location>
</feature>
<evidence type="ECO:0000256" key="2">
    <source>
        <dbReference type="ARBA" id="ARBA00022475"/>
    </source>
</evidence>
<sequence length="334" mass="35146">MPHFAIPGLWLLAGFAIGCASTWMARRYALRRRLIDQPGERRSHQAATPRGGGVSIVVVLLLAAAALAVAAPGHLPSIALAAAGLALVAGIGWIDDHRPLSPLLRLCVHVFAATLLAVALGLEGGDWKDMATAFVAAVVLTNVWNFMDGIDGIATSQAILVAAAWALFAGEGPVFWLGLALAAGACGFLPFNFPGARIFLGDVGSGALGYALAALLALVSMHRGSDGRVLLLFPLLPFLLDASLTLLARMVRGEAWWRPHVQHAYQAWARRAGSHSVVTLAYAGATLVAVLAMFAMHSWSSTAIMSTYVIFLAAGGLAWMILRRQASPDKSDSL</sequence>
<keyword evidence="4 8" id="KW-0812">Transmembrane</keyword>
<dbReference type="GO" id="GO:0044038">
    <property type="term" value="P:cell wall macromolecule biosynthetic process"/>
    <property type="evidence" value="ECO:0007669"/>
    <property type="project" value="TreeGrafter"/>
</dbReference>
<keyword evidence="10" id="KW-1185">Reference proteome</keyword>
<dbReference type="PANTHER" id="PTHR22926">
    <property type="entry name" value="PHOSPHO-N-ACETYLMURAMOYL-PENTAPEPTIDE-TRANSFERASE"/>
    <property type="match status" value="1"/>
</dbReference>
<keyword evidence="3" id="KW-0808">Transferase</keyword>
<comment type="subcellular location">
    <subcellularLocation>
        <location evidence="1">Cell membrane</location>
        <topology evidence="1">Multi-pass membrane protein</topology>
    </subcellularLocation>
</comment>
<feature type="transmembrane region" description="Helical" evidence="8">
    <location>
        <begin position="130"/>
        <end position="147"/>
    </location>
</feature>
<feature type="transmembrane region" description="Helical" evidence="8">
    <location>
        <begin position="51"/>
        <end position="71"/>
    </location>
</feature>
<feature type="transmembrane region" description="Helical" evidence="8">
    <location>
        <begin position="174"/>
        <end position="191"/>
    </location>
</feature>
<dbReference type="GO" id="GO:0005886">
    <property type="term" value="C:plasma membrane"/>
    <property type="evidence" value="ECO:0007669"/>
    <property type="project" value="UniProtKB-SubCell"/>
</dbReference>
<proteinExistence type="predicted"/>